<name>A0A2H4QBL4_9TREE</name>
<comment type="function">
    <text evidence="1">Mitochondrial DNA endonuclease involved in intron homing.</text>
</comment>
<evidence type="ECO:0000256" key="1">
    <source>
        <dbReference type="ARBA" id="ARBA00002670"/>
    </source>
</evidence>
<gene>
    <name evidence="3" type="primary">orf248</name>
</gene>
<feature type="domain" description="Homing endonuclease LAGLIDADG" evidence="2">
    <location>
        <begin position="60"/>
        <end position="228"/>
    </location>
</feature>
<dbReference type="AlphaFoldDB" id="A0A2H4QBL4"/>
<reference evidence="3" key="1">
    <citation type="submission" date="2017-06" db="EMBL/GenBank/DDBJ databases">
        <title>Intra-specific comparison of mitochondrial genome in Tremella fuciformis suggests a gene evolution hypothesis that the N-terminal was replaced by exogenetic one.</title>
        <authorList>
            <person name="Deng Y."/>
            <person name="Ming R."/>
            <person name="Xie B."/>
        </authorList>
    </citation>
    <scope>NUCLEOTIDE SEQUENCE</scope>
    <source>
        <strain evidence="3">TF05</strain>
    </source>
</reference>
<accession>A0A2H4QBL4</accession>
<evidence type="ECO:0000259" key="2">
    <source>
        <dbReference type="Pfam" id="PF03161"/>
    </source>
</evidence>
<organism evidence="3">
    <name type="scientific">Tremella fuciformis</name>
    <dbReference type="NCBI Taxonomy" id="64657"/>
    <lineage>
        <taxon>Eukaryota</taxon>
        <taxon>Fungi</taxon>
        <taxon>Dikarya</taxon>
        <taxon>Basidiomycota</taxon>
        <taxon>Agaricomycotina</taxon>
        <taxon>Tremellomycetes</taxon>
        <taxon>Tremellales</taxon>
        <taxon>Tremellaceae</taxon>
        <taxon>Tremella</taxon>
    </lineage>
</organism>
<dbReference type="InterPro" id="IPR027434">
    <property type="entry name" value="Homing_endonucl"/>
</dbReference>
<dbReference type="InterPro" id="IPR004860">
    <property type="entry name" value="LAGLIDADG_dom"/>
</dbReference>
<keyword evidence="3" id="KW-0496">Mitochondrion</keyword>
<evidence type="ECO:0000313" key="3">
    <source>
        <dbReference type="EMBL" id="ATX61948.1"/>
    </source>
</evidence>
<dbReference type="SUPFAM" id="SSF55608">
    <property type="entry name" value="Homing endonucleases"/>
    <property type="match status" value="1"/>
</dbReference>
<proteinExistence type="predicted"/>
<dbReference type="GO" id="GO:0004519">
    <property type="term" value="F:endonuclease activity"/>
    <property type="evidence" value="ECO:0007669"/>
    <property type="project" value="InterPro"/>
</dbReference>
<geneLocation type="mitochondrion" evidence="3"/>
<dbReference type="Pfam" id="PF03161">
    <property type="entry name" value="LAGLIDADG_2"/>
    <property type="match status" value="1"/>
</dbReference>
<protein>
    <recommendedName>
        <fullName evidence="2">Homing endonuclease LAGLIDADG domain-containing protein</fullName>
    </recommendedName>
</protein>
<dbReference type="Gene3D" id="3.10.28.10">
    <property type="entry name" value="Homing endonucleases"/>
    <property type="match status" value="2"/>
</dbReference>
<sequence>MRTCGELLGFTSLAGVPMRALSSSCTALVPFGPVGLTLNMSFTRMVRSLVHFPKSVISQLVGHLLGDGCLTISRTSTVPSFVFSQSINKLTYVWHVFMLLGHYCNKLPRLHFSHRAGTLLGNMFVITRSYPILSDLHSLFYANTNGVKGISLDLIRYLDPIALAYWAMDDGAATTSRSGFYLHTKGFTFDDVYLLVGMLHYLFGLVCTVQNHKGQPVIYITRKSLPAFISLVRPHFHPSMMYKLSVRH</sequence>
<dbReference type="EMBL" id="MF422649">
    <property type="protein sequence ID" value="ATX61948.1"/>
    <property type="molecule type" value="Genomic_DNA"/>
</dbReference>